<feature type="region of interest" description="Disordered" evidence="1">
    <location>
        <begin position="1"/>
        <end position="53"/>
    </location>
</feature>
<protein>
    <submittedName>
        <fullName evidence="2">Uncharacterized protein</fullName>
    </submittedName>
</protein>
<dbReference type="EMBL" id="JAFCMP010000235">
    <property type="protein sequence ID" value="KAG5182572.1"/>
    <property type="molecule type" value="Genomic_DNA"/>
</dbReference>
<name>A0A835YYU9_9STRA</name>
<comment type="caution">
    <text evidence="2">The sequence shown here is derived from an EMBL/GenBank/DDBJ whole genome shotgun (WGS) entry which is preliminary data.</text>
</comment>
<accession>A0A835YYU9</accession>
<reference evidence="2" key="1">
    <citation type="submission" date="2021-02" db="EMBL/GenBank/DDBJ databases">
        <title>First Annotated Genome of the Yellow-green Alga Tribonema minus.</title>
        <authorList>
            <person name="Mahan K.M."/>
        </authorList>
    </citation>
    <scope>NUCLEOTIDE SEQUENCE</scope>
    <source>
        <strain evidence="2">UTEX B ZZ1240</strain>
    </source>
</reference>
<dbReference type="AlphaFoldDB" id="A0A835YYU9"/>
<dbReference type="Proteomes" id="UP000664859">
    <property type="component" value="Unassembled WGS sequence"/>
</dbReference>
<evidence type="ECO:0000313" key="2">
    <source>
        <dbReference type="EMBL" id="KAG5182572.1"/>
    </source>
</evidence>
<sequence length="605" mass="63601">MDGNKESGTVQAPVAAQAPASSGIARDGGVPLDTGGLFMKKRKEPGASSAGDYQCPLYRKRAASLPPRPPPCRSPNAIRSLSSPSYRIRSQLCACTPPPLLHASGPSGGVGVFQCSLNSACVRPGAFGVVKSIPEAQAAHRHAGCNGTVSVCTASERALQLNSVSTVHAILHSLTHVALPPPPPGTLHAAAAAAKLSHLTHGQKLSSVALAAAAAADLARDHATPGVAFEAREFTVRCVIDADVTLAAADLDRLHRALTACGGSSAATAAAGTIGGEFFFFSEKLKLNMPAVRAVIDVDVTLAAADLDRLHRALTACGGSAAATAAAGTIGGAASWSGEGGKRRRETWSKTRGWPHGARVRVDPDLALMRKYVESDLVLHPDMQLTLTSRCSPPSARCQLHVPVLAAACARCRALPPAPAHCHLRPPLLSQPLSHASANCDCPTIRLTTICIRRCSLPYAAARCHVRPLLLARRARLLAQLTATCLHAPLFTAAADRFSRYLPCAPAAARCHLHIPANGFTYLKHYAQLLAATHYPLLLAATLIPREVQLTPDGAPAGAPPEVWQEFALSIPNETDAVLSSHYAKYAKWLRIKLGKGQEERMIKL</sequence>
<proteinExistence type="predicted"/>
<evidence type="ECO:0000313" key="3">
    <source>
        <dbReference type="Proteomes" id="UP000664859"/>
    </source>
</evidence>
<organism evidence="2 3">
    <name type="scientific">Tribonema minus</name>
    <dbReference type="NCBI Taxonomy" id="303371"/>
    <lineage>
        <taxon>Eukaryota</taxon>
        <taxon>Sar</taxon>
        <taxon>Stramenopiles</taxon>
        <taxon>Ochrophyta</taxon>
        <taxon>PX clade</taxon>
        <taxon>Xanthophyceae</taxon>
        <taxon>Tribonematales</taxon>
        <taxon>Tribonemataceae</taxon>
        <taxon>Tribonema</taxon>
    </lineage>
</organism>
<feature type="compositionally biased region" description="Low complexity" evidence="1">
    <location>
        <begin position="10"/>
        <end position="22"/>
    </location>
</feature>
<gene>
    <name evidence="2" type="ORF">JKP88DRAFT_263159</name>
</gene>
<keyword evidence="3" id="KW-1185">Reference proteome</keyword>
<evidence type="ECO:0000256" key="1">
    <source>
        <dbReference type="SAM" id="MobiDB-lite"/>
    </source>
</evidence>